<gene>
    <name evidence="2" type="ORF">CHU93_06715</name>
</gene>
<evidence type="ECO:0000259" key="1">
    <source>
        <dbReference type="PROSITE" id="PS51819"/>
    </source>
</evidence>
<dbReference type="Gene3D" id="3.10.180.10">
    <property type="entry name" value="2,3-Dihydroxybiphenyl 1,2-Dioxygenase, domain 1"/>
    <property type="match status" value="1"/>
</dbReference>
<evidence type="ECO:0000313" key="3">
    <source>
        <dbReference type="Proteomes" id="UP000216991"/>
    </source>
</evidence>
<comment type="caution">
    <text evidence="2">The sequence shown here is derived from an EMBL/GenBank/DDBJ whole genome shotgun (WGS) entry which is preliminary data.</text>
</comment>
<dbReference type="InterPro" id="IPR029068">
    <property type="entry name" value="Glyas_Bleomycin-R_OHBP_Dase"/>
</dbReference>
<sequence length="262" mass="28434">MRALSPPCVRCVARETITGLERVVLRLRQIAVVADELAPQVADFTRILGAEVCYRDPGVGKYGLENALWALGGTFLEALAPTRPDTTAGRYLDRRGGPTGYMLILDTDDIAAVRLRMTMLGMRIVEDLTVDLHGQQATALHLHPRDTGGCLLSIDRHGPNPALMGSYAWAGPDWQRACRPDRAITGVVLAADQPMDLIGRWGAILARPWEQRGDTWRIRLDHGQIDVVPVRDGRGEGLSAIRVAGLAAPAHACGIDLLPEDG</sequence>
<protein>
    <recommendedName>
        <fullName evidence="1">VOC domain-containing protein</fullName>
    </recommendedName>
</protein>
<feature type="domain" description="VOC" evidence="1">
    <location>
        <begin position="26"/>
        <end position="157"/>
    </location>
</feature>
<dbReference type="Proteomes" id="UP000216991">
    <property type="component" value="Unassembled WGS sequence"/>
</dbReference>
<dbReference type="InterPro" id="IPR025870">
    <property type="entry name" value="Glyoxalase-like_dom"/>
</dbReference>
<dbReference type="PROSITE" id="PS51819">
    <property type="entry name" value="VOC"/>
    <property type="match status" value="1"/>
</dbReference>
<dbReference type="InterPro" id="IPR037523">
    <property type="entry name" value="VOC_core"/>
</dbReference>
<dbReference type="Pfam" id="PF13468">
    <property type="entry name" value="Glyoxalase_3"/>
    <property type="match status" value="1"/>
</dbReference>
<reference evidence="2 3" key="1">
    <citation type="submission" date="2017-07" db="EMBL/GenBank/DDBJ databases">
        <title>Sandarakinorhabdus cyanobacteriorum sp. nov., a novel bacterium isolated from cyanobacterial aggregates in a eutrophic lake.</title>
        <authorList>
            <person name="Cai H."/>
        </authorList>
    </citation>
    <scope>NUCLEOTIDE SEQUENCE [LARGE SCALE GENOMIC DNA]</scope>
    <source>
        <strain evidence="2 3">TH057</strain>
    </source>
</reference>
<keyword evidence="3" id="KW-1185">Reference proteome</keyword>
<dbReference type="EMBL" id="NOXT01000100">
    <property type="protein sequence ID" value="OYQ30691.1"/>
    <property type="molecule type" value="Genomic_DNA"/>
</dbReference>
<proteinExistence type="predicted"/>
<accession>A0A255YNA0</accession>
<dbReference type="OrthoDB" id="7054074at2"/>
<dbReference type="SUPFAM" id="SSF54593">
    <property type="entry name" value="Glyoxalase/Bleomycin resistance protein/Dihydroxybiphenyl dioxygenase"/>
    <property type="match status" value="1"/>
</dbReference>
<dbReference type="AlphaFoldDB" id="A0A255YNA0"/>
<organism evidence="2 3">
    <name type="scientific">Sandarakinorhabdus cyanobacteriorum</name>
    <dbReference type="NCBI Taxonomy" id="1981098"/>
    <lineage>
        <taxon>Bacteria</taxon>
        <taxon>Pseudomonadati</taxon>
        <taxon>Pseudomonadota</taxon>
        <taxon>Alphaproteobacteria</taxon>
        <taxon>Sphingomonadales</taxon>
        <taxon>Sphingosinicellaceae</taxon>
        <taxon>Sandarakinorhabdus</taxon>
    </lineage>
</organism>
<evidence type="ECO:0000313" key="2">
    <source>
        <dbReference type="EMBL" id="OYQ30691.1"/>
    </source>
</evidence>
<name>A0A255YNA0_9SPHN</name>